<sequence>MNKVISYSAPDEAVGRDDFSIKVRPLNGPWQNLYVYKVPVEGDKLRIMGSCGASFDDRKTRGYHGGGDLIGKIHYENIDI</sequence>
<dbReference type="PATRIC" id="fig|136160.3.peg.2263"/>
<dbReference type="GeneID" id="87597622"/>
<accession>A0A0M0KKF3</accession>
<comment type="caution">
    <text evidence="1">The sequence shown here is derived from an EMBL/GenBank/DDBJ whole genome shotgun (WGS) entry which is preliminary data.</text>
</comment>
<dbReference type="RefSeq" id="WP_053431134.1">
    <property type="nucleotide sequence ID" value="NZ_CP040441.1"/>
</dbReference>
<gene>
    <name evidence="1" type="ORF">AMD02_09505</name>
</gene>
<name>A0A0M0KKF3_ALKHA</name>
<dbReference type="AlphaFoldDB" id="A0A0M0KKF3"/>
<organism evidence="1">
    <name type="scientific">Halalkalibacterium halodurans</name>
    <name type="common">Bacillus halodurans</name>
    <dbReference type="NCBI Taxonomy" id="86665"/>
    <lineage>
        <taxon>Bacteria</taxon>
        <taxon>Bacillati</taxon>
        <taxon>Bacillota</taxon>
        <taxon>Bacilli</taxon>
        <taxon>Bacillales</taxon>
        <taxon>Bacillaceae</taxon>
        <taxon>Halalkalibacterium (ex Joshi et al. 2022)</taxon>
    </lineage>
</organism>
<evidence type="ECO:0000313" key="1">
    <source>
        <dbReference type="EMBL" id="KOO39062.1"/>
    </source>
</evidence>
<protein>
    <submittedName>
        <fullName evidence="1">Uncharacterized protein</fullName>
    </submittedName>
</protein>
<dbReference type="EMBL" id="LILD01000001">
    <property type="protein sequence ID" value="KOO39062.1"/>
    <property type="molecule type" value="Genomic_DNA"/>
</dbReference>
<reference evidence="1" key="1">
    <citation type="submission" date="2015-08" db="EMBL/GenBank/DDBJ databases">
        <title>Complete DNA Sequence of Pseudomonas syringae pv. actinidiae, the Causal Agent of Kiwifruit Canker Disease.</title>
        <authorList>
            <person name="Rikkerink E.H.A."/>
            <person name="Fineran P.C."/>
        </authorList>
    </citation>
    <scope>NUCLEOTIDE SEQUENCE</scope>
    <source>
        <strain evidence="1">DSM 13666</strain>
    </source>
</reference>
<proteinExistence type="predicted"/>